<organism evidence="2 3">
    <name type="scientific">Cytobacillus praedii</name>
    <dbReference type="NCBI Taxonomy" id="1742358"/>
    <lineage>
        <taxon>Bacteria</taxon>
        <taxon>Bacillati</taxon>
        <taxon>Bacillota</taxon>
        <taxon>Bacilli</taxon>
        <taxon>Bacillales</taxon>
        <taxon>Bacillaceae</taxon>
        <taxon>Cytobacillus</taxon>
    </lineage>
</organism>
<comment type="caution">
    <text evidence="2">The sequence shown here is derived from an EMBL/GenBank/DDBJ whole genome shotgun (WGS) entry which is preliminary data.</text>
</comment>
<evidence type="ECO:0000313" key="3">
    <source>
        <dbReference type="Proteomes" id="UP000293846"/>
    </source>
</evidence>
<dbReference type="AlphaFoldDB" id="A0A4R1B181"/>
<evidence type="ECO:0000256" key="1">
    <source>
        <dbReference type="SAM" id="Phobius"/>
    </source>
</evidence>
<reference evidence="2 3" key="1">
    <citation type="submission" date="2019-03" db="EMBL/GenBank/DDBJ databases">
        <authorList>
            <person name="Jensen L."/>
            <person name="Storgaard J."/>
            <person name="Sulaj E."/>
            <person name="Schramm A."/>
            <person name="Marshall I.P.G."/>
        </authorList>
    </citation>
    <scope>NUCLEOTIDE SEQUENCE [LARGE SCALE GENOMIC DNA]</scope>
    <source>
        <strain evidence="2 3">2017H2G3</strain>
    </source>
</reference>
<dbReference type="EMBL" id="SJTH01000008">
    <property type="protein sequence ID" value="TCJ04556.1"/>
    <property type="molecule type" value="Genomic_DNA"/>
</dbReference>
<keyword evidence="1" id="KW-0812">Transmembrane</keyword>
<accession>A0A4R1B181</accession>
<gene>
    <name evidence="2" type="ORF">E0Y62_08920</name>
</gene>
<feature type="transmembrane region" description="Helical" evidence="1">
    <location>
        <begin position="6"/>
        <end position="25"/>
    </location>
</feature>
<dbReference type="STRING" id="1742358.GCA_001439605_03757"/>
<name>A0A4R1B181_9BACI</name>
<evidence type="ECO:0000313" key="2">
    <source>
        <dbReference type="EMBL" id="TCJ04556.1"/>
    </source>
</evidence>
<sequence>MDYIFLLLGSMIVITCFYFIVSPFFNRSGENDSHSEEKGAEMPLEMIYAAVNELEMDFLMKKLTKDDFEAMKTQYHTLAASYLKPEKVQNKNQPKGNVDKADREILKELNKIRKQKGTKG</sequence>
<dbReference type="RefSeq" id="WP_131236688.1">
    <property type="nucleotide sequence ID" value="NZ_CP183326.1"/>
</dbReference>
<keyword evidence="3" id="KW-1185">Reference proteome</keyword>
<protein>
    <recommendedName>
        <fullName evidence="4">C-type cytochrome biogenesis protein CcmI</fullName>
    </recommendedName>
</protein>
<proteinExistence type="predicted"/>
<dbReference type="Proteomes" id="UP000293846">
    <property type="component" value="Unassembled WGS sequence"/>
</dbReference>
<evidence type="ECO:0008006" key="4">
    <source>
        <dbReference type="Google" id="ProtNLM"/>
    </source>
</evidence>
<keyword evidence="1" id="KW-1133">Transmembrane helix</keyword>
<dbReference type="OrthoDB" id="1727065at2"/>
<keyword evidence="1" id="KW-0472">Membrane</keyword>